<dbReference type="InterPro" id="IPR036397">
    <property type="entry name" value="RNaseH_sf"/>
</dbReference>
<dbReference type="OrthoDB" id="2994945at2759"/>
<dbReference type="VEuPathDB" id="FungiDB:VP01_2916g2"/>
<keyword evidence="2" id="KW-1185">Reference proteome</keyword>
<dbReference type="Gene3D" id="3.30.420.10">
    <property type="entry name" value="Ribonuclease H-like superfamily/Ribonuclease H"/>
    <property type="match status" value="1"/>
</dbReference>
<reference evidence="1 2" key="1">
    <citation type="submission" date="2015-08" db="EMBL/GenBank/DDBJ databases">
        <title>Next Generation Sequencing and Analysis of the Genome of Puccinia sorghi L Schw, the Causal Agent of Maize Common Rust.</title>
        <authorList>
            <person name="Rochi L."/>
            <person name="Burguener G."/>
            <person name="Darino M."/>
            <person name="Turjanski A."/>
            <person name="Kreff E."/>
            <person name="Dieguez M.J."/>
            <person name="Sacco F."/>
        </authorList>
    </citation>
    <scope>NUCLEOTIDE SEQUENCE [LARGE SCALE GENOMIC DNA]</scope>
    <source>
        <strain evidence="1 2">RO10H11247</strain>
    </source>
</reference>
<dbReference type="EMBL" id="LAVV01007853">
    <property type="protein sequence ID" value="KNZ54552.1"/>
    <property type="molecule type" value="Genomic_DNA"/>
</dbReference>
<feature type="non-terminal residue" evidence="1">
    <location>
        <position position="1"/>
    </location>
</feature>
<dbReference type="AlphaFoldDB" id="A0A0L6V235"/>
<dbReference type="Proteomes" id="UP000037035">
    <property type="component" value="Unassembled WGS sequence"/>
</dbReference>
<name>A0A0L6V235_9BASI</name>
<organism evidence="1 2">
    <name type="scientific">Puccinia sorghi</name>
    <dbReference type="NCBI Taxonomy" id="27349"/>
    <lineage>
        <taxon>Eukaryota</taxon>
        <taxon>Fungi</taxon>
        <taxon>Dikarya</taxon>
        <taxon>Basidiomycota</taxon>
        <taxon>Pucciniomycotina</taxon>
        <taxon>Pucciniomycetes</taxon>
        <taxon>Pucciniales</taxon>
        <taxon>Pucciniaceae</taxon>
        <taxon>Puccinia</taxon>
    </lineage>
</organism>
<evidence type="ECO:0008006" key="3">
    <source>
        <dbReference type="Google" id="ProtNLM"/>
    </source>
</evidence>
<accession>A0A0L6V235</accession>
<gene>
    <name evidence="1" type="ORF">VP01_2916g2</name>
</gene>
<evidence type="ECO:0000313" key="2">
    <source>
        <dbReference type="Proteomes" id="UP000037035"/>
    </source>
</evidence>
<proteinExistence type="predicted"/>
<dbReference type="GO" id="GO:0003676">
    <property type="term" value="F:nucleic acid binding"/>
    <property type="evidence" value="ECO:0007669"/>
    <property type="project" value="InterPro"/>
</dbReference>
<evidence type="ECO:0000313" key="1">
    <source>
        <dbReference type="EMBL" id="KNZ54552.1"/>
    </source>
</evidence>
<comment type="caution">
    <text evidence="1">The sequence shown here is derived from an EMBL/GenBank/DDBJ whole genome shotgun (WGS) entry which is preliminary data.</text>
</comment>
<protein>
    <recommendedName>
        <fullName evidence="3">Tc1-like transposase DDE domain-containing protein</fullName>
    </recommendedName>
</protein>
<sequence>FEEVKTSLKTLKSILVEFLPPYSPFLNPIKYSFQSIKVYIKSKEPPNWGLLCYDLAAPSGTCQGFPQLGDYIQPLHLCTFPKNKNTFLIIINTSIGPVVRCNRLQGLS</sequence>